<dbReference type="CDD" id="cd18808">
    <property type="entry name" value="SF1_C_Upf1"/>
    <property type="match status" value="1"/>
</dbReference>
<evidence type="ECO:0000256" key="2">
    <source>
        <dbReference type="ARBA" id="ARBA00022741"/>
    </source>
</evidence>
<dbReference type="InterPro" id="IPR041679">
    <property type="entry name" value="DNA2/NAM7-like_C"/>
</dbReference>
<dbReference type="InterPro" id="IPR003593">
    <property type="entry name" value="AAA+_ATPase"/>
</dbReference>
<dbReference type="Proteomes" id="UP000078237">
    <property type="component" value="Unassembled WGS sequence"/>
</dbReference>
<keyword evidence="3 7" id="KW-0347">Helicase</keyword>
<feature type="compositionally biased region" description="Basic and acidic residues" evidence="5">
    <location>
        <begin position="2178"/>
        <end position="2223"/>
    </location>
</feature>
<keyword evidence="3 7" id="KW-0378">Hydrolase</keyword>
<reference evidence="7 8" key="1">
    <citation type="journal article" date="2016" name="Genome Announc.">
        <title>Genome Sequence of Madurella mycetomatis mm55, Isolated from a Human Mycetoma Case in Sudan.</title>
        <authorList>
            <person name="Smit S."/>
            <person name="Derks M.F."/>
            <person name="Bervoets S."/>
            <person name="Fahal A."/>
            <person name="van Leeuwen W."/>
            <person name="van Belkum A."/>
            <person name="van de Sande W.W."/>
        </authorList>
    </citation>
    <scope>NUCLEOTIDE SEQUENCE [LARGE SCALE GENOMIC DNA]</scope>
    <source>
        <strain evidence="8">mm55</strain>
    </source>
</reference>
<dbReference type="InterPro" id="IPR027417">
    <property type="entry name" value="P-loop_NTPase"/>
</dbReference>
<evidence type="ECO:0000313" key="7">
    <source>
        <dbReference type="EMBL" id="KXX80997.1"/>
    </source>
</evidence>
<feature type="domain" description="AAA+ ATPase" evidence="6">
    <location>
        <begin position="1880"/>
        <end position="2017"/>
    </location>
</feature>
<gene>
    <name evidence="7" type="ORF">MMYC01_205188</name>
</gene>
<dbReference type="AlphaFoldDB" id="A0A175WBB2"/>
<feature type="compositionally biased region" description="Polar residues" evidence="5">
    <location>
        <begin position="2155"/>
        <end position="2167"/>
    </location>
</feature>
<feature type="compositionally biased region" description="Acidic residues" evidence="5">
    <location>
        <begin position="2168"/>
        <end position="2177"/>
    </location>
</feature>
<dbReference type="InterPro" id="IPR050773">
    <property type="entry name" value="CbxX/CfxQ_RuBisCO_ESX"/>
</dbReference>
<dbReference type="Pfam" id="PF13087">
    <property type="entry name" value="AAA_12"/>
    <property type="match status" value="1"/>
</dbReference>
<keyword evidence="8" id="KW-1185">Reference proteome</keyword>
<dbReference type="GO" id="GO:0016887">
    <property type="term" value="F:ATP hydrolysis activity"/>
    <property type="evidence" value="ECO:0007669"/>
    <property type="project" value="InterPro"/>
</dbReference>
<dbReference type="OrthoDB" id="2423195at2759"/>
<evidence type="ECO:0000256" key="4">
    <source>
        <dbReference type="ARBA" id="ARBA00022840"/>
    </source>
</evidence>
<feature type="region of interest" description="Disordered" evidence="5">
    <location>
        <begin position="1233"/>
        <end position="1268"/>
    </location>
</feature>
<organism evidence="7 8">
    <name type="scientific">Madurella mycetomatis</name>
    <dbReference type="NCBI Taxonomy" id="100816"/>
    <lineage>
        <taxon>Eukaryota</taxon>
        <taxon>Fungi</taxon>
        <taxon>Dikarya</taxon>
        <taxon>Ascomycota</taxon>
        <taxon>Pezizomycotina</taxon>
        <taxon>Sordariomycetes</taxon>
        <taxon>Sordariomycetidae</taxon>
        <taxon>Sordariales</taxon>
        <taxon>Sordariales incertae sedis</taxon>
        <taxon>Madurella</taxon>
    </lineage>
</organism>
<dbReference type="InterPro" id="IPR000641">
    <property type="entry name" value="CbxX/CfxQ"/>
</dbReference>
<dbReference type="InterPro" id="IPR047187">
    <property type="entry name" value="SF1_C_Upf1"/>
</dbReference>
<dbReference type="EMBL" id="LCTW02000045">
    <property type="protein sequence ID" value="KXX80997.1"/>
    <property type="molecule type" value="Genomic_DNA"/>
</dbReference>
<dbReference type="FunFam" id="1.10.8.60:FF:000160">
    <property type="entry name" value="WGS project CABT00000000 data, contig 2.55"/>
    <property type="match status" value="1"/>
</dbReference>
<dbReference type="Pfam" id="PF00004">
    <property type="entry name" value="AAA"/>
    <property type="match status" value="3"/>
</dbReference>
<evidence type="ECO:0000256" key="5">
    <source>
        <dbReference type="SAM" id="MobiDB-lite"/>
    </source>
</evidence>
<dbReference type="SUPFAM" id="SSF52540">
    <property type="entry name" value="P-loop containing nucleoside triphosphate hydrolases"/>
    <property type="match status" value="4"/>
</dbReference>
<feature type="compositionally biased region" description="Low complexity" evidence="5">
    <location>
        <begin position="1233"/>
        <end position="1259"/>
    </location>
</feature>
<dbReference type="Pfam" id="PF17866">
    <property type="entry name" value="AAA_lid_6"/>
    <property type="match status" value="2"/>
</dbReference>
<feature type="domain" description="AAA+ ATPase" evidence="6">
    <location>
        <begin position="1324"/>
        <end position="1460"/>
    </location>
</feature>
<dbReference type="CDD" id="cd00009">
    <property type="entry name" value="AAA"/>
    <property type="match status" value="2"/>
</dbReference>
<protein>
    <submittedName>
        <fullName evidence="7">Helicase required for RNAi-mediated heterochromatin assembly 1</fullName>
    </submittedName>
</protein>
<dbReference type="VEuPathDB" id="FungiDB:MMYC01_205188"/>
<proteinExistence type="inferred from homology"/>
<dbReference type="PANTHER" id="PTHR43392:SF2">
    <property type="entry name" value="AAA-TYPE ATPASE FAMILY PROTEIN _ ANKYRIN REPEAT FAMILY PROTEIN"/>
    <property type="match status" value="1"/>
</dbReference>
<dbReference type="FunFam" id="3.40.50.300:FF:000216">
    <property type="entry name" value="Type VII secretion ATPase EccA"/>
    <property type="match status" value="3"/>
</dbReference>
<evidence type="ECO:0000259" key="6">
    <source>
        <dbReference type="SMART" id="SM00382"/>
    </source>
</evidence>
<dbReference type="SMART" id="SM00382">
    <property type="entry name" value="AAA"/>
    <property type="match status" value="4"/>
</dbReference>
<evidence type="ECO:0000313" key="8">
    <source>
        <dbReference type="Proteomes" id="UP000078237"/>
    </source>
</evidence>
<dbReference type="STRING" id="100816.A0A175WBB2"/>
<dbReference type="PRINTS" id="PR00819">
    <property type="entry name" value="CBXCFQXSUPER"/>
</dbReference>
<evidence type="ECO:0000256" key="3">
    <source>
        <dbReference type="ARBA" id="ARBA00022806"/>
    </source>
</evidence>
<dbReference type="FunFam" id="3.40.50.300:FF:001660">
    <property type="entry name" value="NF-X1 finger and helicase protein, putative"/>
    <property type="match status" value="1"/>
</dbReference>
<dbReference type="InterPro" id="IPR041627">
    <property type="entry name" value="AAA_lid_6"/>
</dbReference>
<comment type="similarity">
    <text evidence="1">Belongs to the CbxX/CfxQ family.</text>
</comment>
<comment type="caution">
    <text evidence="7">The sequence shown here is derived from an EMBL/GenBank/DDBJ whole genome shotgun (WGS) entry which is preliminary data.</text>
</comment>
<dbReference type="CDD" id="cd17936">
    <property type="entry name" value="EEXXEc_NFX1"/>
    <property type="match status" value="1"/>
</dbReference>
<evidence type="ECO:0000256" key="1">
    <source>
        <dbReference type="ARBA" id="ARBA00010378"/>
    </source>
</evidence>
<dbReference type="InterPro" id="IPR003959">
    <property type="entry name" value="ATPase_AAA_core"/>
</dbReference>
<keyword evidence="4" id="KW-0067">ATP-binding</keyword>
<dbReference type="GO" id="GO:0004386">
    <property type="term" value="F:helicase activity"/>
    <property type="evidence" value="ECO:0007669"/>
    <property type="project" value="UniProtKB-KW"/>
</dbReference>
<dbReference type="GO" id="GO:0005524">
    <property type="term" value="F:ATP binding"/>
    <property type="evidence" value="ECO:0007669"/>
    <property type="project" value="UniProtKB-KW"/>
</dbReference>
<dbReference type="FunFam" id="1.10.8.60:FF:000159">
    <property type="entry name" value="p-loop containing nucleoside triphosphate hydrolase protein"/>
    <property type="match status" value="1"/>
</dbReference>
<dbReference type="PANTHER" id="PTHR43392">
    <property type="entry name" value="AAA-TYPE ATPASE FAMILY PROTEIN / ANKYRIN REPEAT FAMILY PROTEIN"/>
    <property type="match status" value="1"/>
</dbReference>
<name>A0A175WBB2_9PEZI</name>
<keyword evidence="2" id="KW-0547">Nucleotide-binding</keyword>
<dbReference type="Gene3D" id="3.40.50.300">
    <property type="entry name" value="P-loop containing nucleotide triphosphate hydrolases"/>
    <property type="match status" value="6"/>
</dbReference>
<sequence length="2298" mass="256166">MASTQDSSRRIARLRSLFKETVSGNRPVRTPQNAQLFLEAIRAQPSPTQCVEILVSSASGLDAVRDAIRADLSSSFALSHTLPFLRYLTDPGVKALVDGQLLERVLLVIANPPTVLKSLVSLFDAHQIPDDGLYAFAWLACELISLPPGNELDVADIVGSVSDSQQFLSSQDHATRELGYKLQKAIRIRCAGEQPGNSAGPGGRHDNDFGDFRRIRIYPTTDEFLSTQVPYYQTAREIVDIEEERRPAAHLDNQFRLLREDMVAELREDIQVAVGSKKGKRTSLILGGFVPFGIDIGDQTTGRYKRCSLLVQCYTGLNFLQKLEPAARKRCLQDQPQLLRHQSFGVICRGKEILGFAFVDRDVDNLAKSPPVVSLQFTDDYGLGNTLLALTLSGKETVQFILVGTPVFAYEPVLFGLQRMTDVPLLDLLVNPPSASTIRFEIPPRLRPLAAKLESAGRNVGTSGVVGLEITSGPKVEVDESQLTALLLALGCPVSLIQGPPGTGKSFIGAQIARCLFSADLRILVLSYTNHALDQFMGDLLKAGIPGLSMVRIGSKSKCTPATTPLLLSEQKGQYRRSQNAWNIINELKLRTAESGAKLKDAFQTYIAMSVKWDDISEYLEFSEGGERFLSALRVPTDDSGWARAGKRGKQVGPDYLYLRWIKGEGPGIFEKNISADARAVWDMPRAAREEYVWRWIKSLAEEHLEAIRGLSREVNDLQGKIDVQFSEADAQVLLQKKVIGCTTTGAAKYARLIRAARPDVILVEEAGEILESHILTALAATVKQLILIGDHKQLRPKINNYALSVEKGDGFDLNRSLFERLINQGAHHATLHKQHRMVPEISVFARRLTYPDLLDGPRTRGRPEIHGLQDRVVFVNHGKQEDSDNQIRDRRDPGMKESKKNMFEAEMVLRCVKYFGQQGYASDQIVVLTPYLGQLRVLKDLLSKNKHDPALSEMDKAEMIRAGLISEAAAKLNKSPLRLSTIDNYQGEESDIVIVSLTRSNESGDIGFMSAPERLNVLITRARNCIVLIGNMDTFMRSKKGKPTWHPFFNLLKDYGHLYDGLPVKCAKHPEKTALLKEPVDFDKSCPDGGCTEPCNVPLRCRVHKCRSRCHRVVDHSRTECNQLVDKVCDRQHRTKVPCGKQKDGCLKCIQEDKEMERKAKRDLQLEEDRRCREAEYTRKLREIEDELEHQRRINKYKADEGLRKQTLEQRQSELAALKEVEAKLKERNELRAQQAAQAAQKAQARASQRAKKAASSAPANEPAPLDDAKADWEFQKQYENAQSKPMDELMEMIGLEEVKQEFLSLKSKVDTALRQNISMASERFSCSMLGNPGTGKTTVARLYAQFLTELCVIPGSLFKETTGAGLANVGVTGCKKIIDEILNSGGGVLFIDEAYQLTSGNNPGGGAVLDYLLAEVENLRGKVVFVLAGYNKQMESFFAHNPGLPSRFPVEMAFTDYTDYELLRILELKINKKYNDAMDCEDGLKGLYCRIVSRRIGRGRGKEGFGNARSVENVLDIISRRQADRIRRARKSGSRPDDLFFTKEDLIGPEPADALTKCNAWKELQDLIGLSAVKEAIRSLVDSIQQNYLRELAEEPPIQYTLNKVFLGNPGTGKTTVAKLYGEVLVSLGLLSKGEVIVKNPSDFVGAALGQSEQQTKGILAATVGKVLVIDEAYGLYGGGGGSHGSSPDIYKTAVIDTIVAEVQSVPGDDRCVLLLGYKDQMEEMFQNVNPGLSRRFPIASGFTFDDFSDAELRQIFDLKLKLQAYQATDQGIGVAMEMLKRARNRPNFGNAGEIDIILNDAKARHQSRFSKRQAQSASLLEAADFDENFDRAERSESNVRELFEGTVGCEETVALLEGYQDTVRTLKALDMDPKENIPFNFLFRGPPGTGKTTTAKKMGKVFYDMGFLATTEVVECSATDLIGQYVGQTGPKVQQLLDKALGRVLFVDEAYRLADGHFAKEAMDELVDSVTKDRYFKKLIIILAGYEADINRLMSVNSGLSSRFPAVVNFRALTAEECVSLMRRLLQKQKDALKAKAKAKELDLTCLESPTARYKRILVVKFAKLIAQDSWASARDVQGLAMGIFNRLLRDKEGLDRGRLVLTEALILEELHAMWQERESRANCAKPTSLDLGSVLRQQFTPPKSSPAAPRVSTTTATFHAQTQEEPDEVDEAPEASRENAAELDTGHRSGHAQRDAGVSDKVWEQLQRDRRAEEEREEEYRRLEEEARKATEAAREKIITRLLEEKKRREKEEVAKKKLEQMGVCPMGYRWIKQRGGYRCAGGSHWMSDEQLGL</sequence>
<dbReference type="CDD" id="cd06008">
    <property type="entry name" value="NF-X1-zinc-finger"/>
    <property type="match status" value="1"/>
</dbReference>
<dbReference type="InterPro" id="IPR041677">
    <property type="entry name" value="DNA2/NAM7_AAA_11"/>
</dbReference>
<accession>A0A175WBB2</accession>
<dbReference type="Gene3D" id="1.10.8.60">
    <property type="match status" value="2"/>
</dbReference>
<feature type="domain" description="AAA+ ATPase" evidence="6">
    <location>
        <begin position="491"/>
        <end position="902"/>
    </location>
</feature>
<dbReference type="Pfam" id="PF13086">
    <property type="entry name" value="AAA_11"/>
    <property type="match status" value="1"/>
</dbReference>
<feature type="domain" description="AAA+ ATPase" evidence="6">
    <location>
        <begin position="1602"/>
        <end position="1722"/>
    </location>
</feature>
<feature type="region of interest" description="Disordered" evidence="5">
    <location>
        <begin position="2142"/>
        <end position="2223"/>
    </location>
</feature>